<dbReference type="eggNOG" id="ENOG502QTWB">
    <property type="taxonomic scope" value="Eukaryota"/>
</dbReference>
<keyword evidence="2" id="KW-1133">Transmembrane helix</keyword>
<feature type="transmembrane region" description="Helical" evidence="2">
    <location>
        <begin position="401"/>
        <end position="424"/>
    </location>
</feature>
<keyword evidence="4" id="KW-1185">Reference proteome</keyword>
<feature type="compositionally biased region" description="Polar residues" evidence="1">
    <location>
        <begin position="97"/>
        <end position="112"/>
    </location>
</feature>
<dbReference type="PANTHER" id="PTHR28147">
    <property type="entry name" value="N-GLYCOSYLATION PROTEIN EOS1"/>
    <property type="match status" value="1"/>
</dbReference>
<sequence>MYAESSHYAKNFGSSLTMLSGTVRETLSAKKVPGWKDERFTAIVCSAIVPSMVPERADRAHSLHINSALNHSFVGAPSPSRENSQVQNAYYHHGSRTESPPESSSMTATESVRSSMLHRDTSYSSLRNLSLYHLTAKQHFLIAICRDISLLPPICSGISSLRIAWEFISAPEGDRQYPLSVVAVFRRSLLKFVKRTLRQQNGELGDVGAISRLSSPRDALDNHTWLQSALRSTRSSEYLLCSLWCLVSMYLSYSILDSLMVRWIMKYSTFAAILRIFSMSLMIVTVELLLLSSLSPNAEYYLHSWILISCILTGVYIWQSFLTSNLSYIEDNTTSTTSEPSTNLSSSAGASIIRTDSLENTNQAPVLISAFGEQSQLRSPVRRKRLKKFDFSFSKKRSIDLYNITVFCVVPVGLASFVTMLGLLRNLIIQRLDVEQLDRLFKEMSQE</sequence>
<dbReference type="GO" id="GO:0034599">
    <property type="term" value="P:cellular response to oxidative stress"/>
    <property type="evidence" value="ECO:0007669"/>
    <property type="project" value="InterPro"/>
</dbReference>
<evidence type="ECO:0000313" key="3">
    <source>
        <dbReference type="EMBL" id="AAS53102.1"/>
    </source>
</evidence>
<dbReference type="InParanoid" id="Q755U5"/>
<feature type="transmembrane region" description="Helical" evidence="2">
    <location>
        <begin position="300"/>
        <end position="318"/>
    </location>
</feature>
<feature type="transmembrane region" description="Helical" evidence="2">
    <location>
        <begin position="268"/>
        <end position="291"/>
    </location>
</feature>
<dbReference type="EMBL" id="AE016818">
    <property type="protein sequence ID" value="AAS53102.1"/>
    <property type="molecule type" value="Genomic_DNA"/>
</dbReference>
<dbReference type="GeneID" id="4621497"/>
<name>Q755U5_EREGS</name>
<dbReference type="KEGG" id="ago:AGOS_AER423C"/>
<organism evidence="3 4">
    <name type="scientific">Eremothecium gossypii (strain ATCC 10895 / CBS 109.51 / FGSC 9923 / NRRL Y-1056)</name>
    <name type="common">Yeast</name>
    <name type="synonym">Ashbya gossypii</name>
    <dbReference type="NCBI Taxonomy" id="284811"/>
    <lineage>
        <taxon>Eukaryota</taxon>
        <taxon>Fungi</taxon>
        <taxon>Dikarya</taxon>
        <taxon>Ascomycota</taxon>
        <taxon>Saccharomycotina</taxon>
        <taxon>Saccharomycetes</taxon>
        <taxon>Saccharomycetales</taxon>
        <taxon>Saccharomycetaceae</taxon>
        <taxon>Eremothecium</taxon>
    </lineage>
</organism>
<protein>
    <submittedName>
        <fullName evidence="3">AER423Cp</fullName>
    </submittedName>
</protein>
<reference evidence="4" key="2">
    <citation type="journal article" date="2013" name="G3 (Bethesda)">
        <title>Genomes of Ashbya fungi isolated from insects reveal four mating-type loci, numerous translocations, lack of transposons, and distinct gene duplications.</title>
        <authorList>
            <person name="Dietrich F.S."/>
            <person name="Voegeli S."/>
            <person name="Kuo S."/>
            <person name="Philippsen P."/>
        </authorList>
    </citation>
    <scope>GENOME REANNOTATION</scope>
    <source>
        <strain evidence="4">ATCC 10895 / CBS 109.51 / FGSC 9923 / NRRL Y-1056</strain>
    </source>
</reference>
<dbReference type="Pfam" id="PF12326">
    <property type="entry name" value="EOS1"/>
    <property type="match status" value="1"/>
</dbReference>
<dbReference type="PANTHER" id="PTHR28147:SF1">
    <property type="entry name" value="N-GLYCOSYLATION PROTEIN EOS1"/>
    <property type="match status" value="1"/>
</dbReference>
<evidence type="ECO:0000313" key="4">
    <source>
        <dbReference type="Proteomes" id="UP000000591"/>
    </source>
</evidence>
<dbReference type="PRINTS" id="PR02070">
    <property type="entry name" value="NGLYCOSEOS1"/>
</dbReference>
<dbReference type="FunCoup" id="Q755U5">
    <property type="interactions" value="22"/>
</dbReference>
<dbReference type="HOGENOM" id="CLU_043059_2_0_1"/>
<evidence type="ECO:0000256" key="1">
    <source>
        <dbReference type="SAM" id="MobiDB-lite"/>
    </source>
</evidence>
<dbReference type="InterPro" id="IPR021100">
    <property type="entry name" value="N-glycosylation_EOS1"/>
</dbReference>
<feature type="transmembrane region" description="Helical" evidence="2">
    <location>
        <begin position="238"/>
        <end position="256"/>
    </location>
</feature>
<dbReference type="OMA" id="SLMIRWI"/>
<keyword evidence="2" id="KW-0812">Transmembrane</keyword>
<accession>Q755U5</accession>
<dbReference type="GO" id="GO:0005789">
    <property type="term" value="C:endoplasmic reticulum membrane"/>
    <property type="evidence" value="ECO:0000318"/>
    <property type="project" value="GO_Central"/>
</dbReference>
<dbReference type="GO" id="GO:0006487">
    <property type="term" value="P:protein N-linked glycosylation"/>
    <property type="evidence" value="ECO:0000318"/>
    <property type="project" value="GO_Central"/>
</dbReference>
<keyword evidence="2" id="KW-0472">Membrane</keyword>
<dbReference type="AlphaFoldDB" id="Q755U5"/>
<reference evidence="3 4" key="1">
    <citation type="journal article" date="2004" name="Science">
        <title>The Ashbya gossypii genome as a tool for mapping the ancient Saccharomyces cerevisiae genome.</title>
        <authorList>
            <person name="Dietrich F.S."/>
            <person name="Voegeli S."/>
            <person name="Brachat S."/>
            <person name="Lerch A."/>
            <person name="Gates K."/>
            <person name="Steiner S."/>
            <person name="Mohr C."/>
            <person name="Pohlmann R."/>
            <person name="Luedi P."/>
            <person name="Choi S."/>
            <person name="Wing R.A."/>
            <person name="Flavier A."/>
            <person name="Gaffney T.D."/>
            <person name="Philippsen P."/>
        </authorList>
    </citation>
    <scope>NUCLEOTIDE SEQUENCE [LARGE SCALE GENOMIC DNA]</scope>
    <source>
        <strain evidence="4">ATCC 10895 / CBS 109.51 / FGSC 9923 / NRRL Y-1056</strain>
    </source>
</reference>
<dbReference type="OrthoDB" id="2139606at2759"/>
<evidence type="ECO:0000256" key="2">
    <source>
        <dbReference type="SAM" id="Phobius"/>
    </source>
</evidence>
<dbReference type="RefSeq" id="NP_985278.1">
    <property type="nucleotide sequence ID" value="NM_210632.1"/>
</dbReference>
<feature type="region of interest" description="Disordered" evidence="1">
    <location>
        <begin position="90"/>
        <end position="112"/>
    </location>
</feature>
<proteinExistence type="predicted"/>
<dbReference type="STRING" id="284811.Q755U5"/>
<dbReference type="Proteomes" id="UP000000591">
    <property type="component" value="Chromosome V"/>
</dbReference>
<gene>
    <name evidence="3" type="ORF">AGOS_AER423C</name>
</gene>